<keyword evidence="3" id="KW-0808">Transferase</keyword>
<dbReference type="InterPro" id="IPR017441">
    <property type="entry name" value="Protein_kinase_ATP_BS"/>
</dbReference>
<dbReference type="Gene3D" id="1.10.510.10">
    <property type="entry name" value="Transferase(Phosphotransferase) domain 1"/>
    <property type="match status" value="1"/>
</dbReference>
<dbReference type="AlphaFoldDB" id="A0A1X2ILI9"/>
<keyword evidence="13" id="KW-1185">Reference proteome</keyword>
<proteinExistence type="predicted"/>
<dbReference type="GO" id="GO:0005524">
    <property type="term" value="F:ATP binding"/>
    <property type="evidence" value="ECO:0007669"/>
    <property type="project" value="UniProtKB-UniRule"/>
</dbReference>
<feature type="binding site" evidence="9">
    <location>
        <position position="38"/>
    </location>
    <ligand>
        <name>ATP</name>
        <dbReference type="ChEBI" id="CHEBI:30616"/>
    </ligand>
</feature>
<keyword evidence="2" id="KW-0723">Serine/threonine-protein kinase</keyword>
<dbReference type="PANTHER" id="PTHR24356">
    <property type="entry name" value="SERINE/THREONINE-PROTEIN KINASE"/>
    <property type="match status" value="1"/>
</dbReference>
<feature type="compositionally biased region" description="Polar residues" evidence="10">
    <location>
        <begin position="357"/>
        <end position="366"/>
    </location>
</feature>
<evidence type="ECO:0000256" key="5">
    <source>
        <dbReference type="ARBA" id="ARBA00022777"/>
    </source>
</evidence>
<name>A0A1X2ILI9_9FUNG</name>
<feature type="region of interest" description="Disordered" evidence="10">
    <location>
        <begin position="521"/>
        <end position="548"/>
    </location>
</feature>
<evidence type="ECO:0000256" key="2">
    <source>
        <dbReference type="ARBA" id="ARBA00022527"/>
    </source>
</evidence>
<evidence type="ECO:0000313" key="13">
    <source>
        <dbReference type="Proteomes" id="UP000193560"/>
    </source>
</evidence>
<dbReference type="PANTHER" id="PTHR24356:SF422">
    <property type="entry name" value="PROTEIN KINASE DOMAIN-CONTAINING PROTEIN"/>
    <property type="match status" value="1"/>
</dbReference>
<dbReference type="OrthoDB" id="354826at2759"/>
<feature type="domain" description="Protein kinase" evidence="11">
    <location>
        <begin position="9"/>
        <end position="272"/>
    </location>
</feature>
<evidence type="ECO:0000256" key="9">
    <source>
        <dbReference type="PROSITE-ProRule" id="PRU10141"/>
    </source>
</evidence>
<feature type="compositionally biased region" description="Low complexity" evidence="10">
    <location>
        <begin position="521"/>
        <end position="536"/>
    </location>
</feature>
<reference evidence="12 13" key="1">
    <citation type="submission" date="2016-07" db="EMBL/GenBank/DDBJ databases">
        <title>Pervasive Adenine N6-methylation of Active Genes in Fungi.</title>
        <authorList>
            <consortium name="DOE Joint Genome Institute"/>
            <person name="Mondo S.J."/>
            <person name="Dannebaum R.O."/>
            <person name="Kuo R.C."/>
            <person name="Labutti K."/>
            <person name="Haridas S."/>
            <person name="Kuo A."/>
            <person name="Salamov A."/>
            <person name="Ahrendt S.R."/>
            <person name="Lipzen A."/>
            <person name="Sullivan W."/>
            <person name="Andreopoulos W.B."/>
            <person name="Clum A."/>
            <person name="Lindquist E."/>
            <person name="Daum C."/>
            <person name="Ramamoorthy G.K."/>
            <person name="Gryganskyi A."/>
            <person name="Culley D."/>
            <person name="Magnuson J.K."/>
            <person name="James T.Y."/>
            <person name="O'Malley M.A."/>
            <person name="Stajich J.E."/>
            <person name="Spatafora J.W."/>
            <person name="Visel A."/>
            <person name="Grigoriev I.V."/>
        </authorList>
    </citation>
    <scope>NUCLEOTIDE SEQUENCE [LARGE SCALE GENOMIC DNA]</scope>
    <source>
        <strain evidence="12 13">NRRL 1336</strain>
    </source>
</reference>
<accession>A0A1X2ILI9</accession>
<dbReference type="EC" id="2.7.11.1" evidence="1"/>
<evidence type="ECO:0000313" key="12">
    <source>
        <dbReference type="EMBL" id="ORZ18627.1"/>
    </source>
</evidence>
<dbReference type="Proteomes" id="UP000193560">
    <property type="component" value="Unassembled WGS sequence"/>
</dbReference>
<organism evidence="12 13">
    <name type="scientific">Absidia repens</name>
    <dbReference type="NCBI Taxonomy" id="90262"/>
    <lineage>
        <taxon>Eukaryota</taxon>
        <taxon>Fungi</taxon>
        <taxon>Fungi incertae sedis</taxon>
        <taxon>Mucoromycota</taxon>
        <taxon>Mucoromycotina</taxon>
        <taxon>Mucoromycetes</taxon>
        <taxon>Mucorales</taxon>
        <taxon>Cunninghamellaceae</taxon>
        <taxon>Absidia</taxon>
    </lineage>
</organism>
<comment type="catalytic activity">
    <reaction evidence="8">
        <text>L-seryl-[protein] + ATP = O-phospho-L-seryl-[protein] + ADP + H(+)</text>
        <dbReference type="Rhea" id="RHEA:17989"/>
        <dbReference type="Rhea" id="RHEA-COMP:9863"/>
        <dbReference type="Rhea" id="RHEA-COMP:11604"/>
        <dbReference type="ChEBI" id="CHEBI:15378"/>
        <dbReference type="ChEBI" id="CHEBI:29999"/>
        <dbReference type="ChEBI" id="CHEBI:30616"/>
        <dbReference type="ChEBI" id="CHEBI:83421"/>
        <dbReference type="ChEBI" id="CHEBI:456216"/>
        <dbReference type="EC" id="2.7.11.1"/>
    </reaction>
</comment>
<dbReference type="GO" id="GO:0035556">
    <property type="term" value="P:intracellular signal transduction"/>
    <property type="evidence" value="ECO:0007669"/>
    <property type="project" value="TreeGrafter"/>
</dbReference>
<keyword evidence="6 9" id="KW-0067">ATP-binding</keyword>
<feature type="compositionally biased region" description="Low complexity" evidence="10">
    <location>
        <begin position="336"/>
        <end position="356"/>
    </location>
</feature>
<dbReference type="InterPro" id="IPR011009">
    <property type="entry name" value="Kinase-like_dom_sf"/>
</dbReference>
<dbReference type="Gene3D" id="3.30.200.20">
    <property type="entry name" value="Phosphorylase Kinase, domain 1"/>
    <property type="match status" value="1"/>
</dbReference>
<dbReference type="PROSITE" id="PS00108">
    <property type="entry name" value="PROTEIN_KINASE_ST"/>
    <property type="match status" value="1"/>
</dbReference>
<evidence type="ECO:0000256" key="3">
    <source>
        <dbReference type="ARBA" id="ARBA00022679"/>
    </source>
</evidence>
<comment type="catalytic activity">
    <reaction evidence="7">
        <text>L-threonyl-[protein] + ATP = O-phospho-L-threonyl-[protein] + ADP + H(+)</text>
        <dbReference type="Rhea" id="RHEA:46608"/>
        <dbReference type="Rhea" id="RHEA-COMP:11060"/>
        <dbReference type="Rhea" id="RHEA-COMP:11605"/>
        <dbReference type="ChEBI" id="CHEBI:15378"/>
        <dbReference type="ChEBI" id="CHEBI:30013"/>
        <dbReference type="ChEBI" id="CHEBI:30616"/>
        <dbReference type="ChEBI" id="CHEBI:61977"/>
        <dbReference type="ChEBI" id="CHEBI:456216"/>
        <dbReference type="EC" id="2.7.11.1"/>
    </reaction>
</comment>
<dbReference type="SUPFAM" id="SSF56112">
    <property type="entry name" value="Protein kinase-like (PK-like)"/>
    <property type="match status" value="1"/>
</dbReference>
<evidence type="ECO:0000256" key="4">
    <source>
        <dbReference type="ARBA" id="ARBA00022741"/>
    </source>
</evidence>
<dbReference type="GO" id="GO:0004674">
    <property type="term" value="F:protein serine/threonine kinase activity"/>
    <property type="evidence" value="ECO:0007669"/>
    <property type="project" value="UniProtKB-KW"/>
</dbReference>
<dbReference type="STRING" id="90262.A0A1X2ILI9"/>
<evidence type="ECO:0000256" key="10">
    <source>
        <dbReference type="SAM" id="MobiDB-lite"/>
    </source>
</evidence>
<sequence>MEIVSMDDFQSLQVIGEGAFGKVCMVKQVRRQENYALKVISKASCVKTKRTRHVVRERMLLEQLDHPLVCNLRYAFQDEHNLYMAMDLMLGGDLRRCIDQNGPLPENLTRFWMTELICAVKYLHSKGIMHRDIKPENLLLHSDGHLHLTDFNIATRIRRPYDGLLTSLSGTLVYFAPELVKGYGYTEDVDWWGVGITFYECIYGKRPWREREGKDDILNQIVRGHIPYPMLADGTVSMNCLSVLQGFLETNPTYRLGHGTNGWEQLLQHPFFGNVCWQDFNKKQGIPPSNINLQHYISSTLLLSDAKNHTTITPPAISTEGKSELLQLSTIASSPSLLPSPASSRPSHCASSTSSSICKNNNFRQQQDGKDENEGWLAAAYDYFLAPSPAKPQNNHDLHGIMHDDRYTQQIHELEAAFTLFDWTMYDDYQGLMDKTTFSVGSPPSWVKPAFNDADNGRVLPMPTISTDLPILSAGATTTTCDDDTLMTPPTTPISAGFPPVFGLVPHDDYPTPNAFTSHQFQPQQQLQQKPMFRQPSLKKRRRSSTKYFNERRDWERRKSMGTAAKLANIG</sequence>
<evidence type="ECO:0000256" key="6">
    <source>
        <dbReference type="ARBA" id="ARBA00022840"/>
    </source>
</evidence>
<dbReference type="InterPro" id="IPR008271">
    <property type="entry name" value="Ser/Thr_kinase_AS"/>
</dbReference>
<comment type="caution">
    <text evidence="12">The sequence shown here is derived from an EMBL/GenBank/DDBJ whole genome shotgun (WGS) entry which is preliminary data.</text>
</comment>
<evidence type="ECO:0000259" key="11">
    <source>
        <dbReference type="PROSITE" id="PS50011"/>
    </source>
</evidence>
<dbReference type="Pfam" id="PF00069">
    <property type="entry name" value="Pkinase"/>
    <property type="match status" value="1"/>
</dbReference>
<evidence type="ECO:0000256" key="7">
    <source>
        <dbReference type="ARBA" id="ARBA00047899"/>
    </source>
</evidence>
<evidence type="ECO:0000256" key="8">
    <source>
        <dbReference type="ARBA" id="ARBA00048679"/>
    </source>
</evidence>
<dbReference type="PROSITE" id="PS50011">
    <property type="entry name" value="PROTEIN_KINASE_DOM"/>
    <property type="match status" value="1"/>
</dbReference>
<feature type="region of interest" description="Disordered" evidence="10">
    <location>
        <begin position="336"/>
        <end position="369"/>
    </location>
</feature>
<keyword evidence="4 9" id="KW-0547">Nucleotide-binding</keyword>
<evidence type="ECO:0000256" key="1">
    <source>
        <dbReference type="ARBA" id="ARBA00012513"/>
    </source>
</evidence>
<dbReference type="SMART" id="SM00220">
    <property type="entry name" value="S_TKc"/>
    <property type="match status" value="1"/>
</dbReference>
<dbReference type="InterPro" id="IPR050236">
    <property type="entry name" value="Ser_Thr_kinase_AGC"/>
</dbReference>
<dbReference type="EMBL" id="MCGE01000008">
    <property type="protein sequence ID" value="ORZ18627.1"/>
    <property type="molecule type" value="Genomic_DNA"/>
</dbReference>
<keyword evidence="5 12" id="KW-0418">Kinase</keyword>
<protein>
    <recommendedName>
        <fullName evidence="1">non-specific serine/threonine protein kinase</fullName>
        <ecNumber evidence="1">2.7.11.1</ecNumber>
    </recommendedName>
</protein>
<dbReference type="InterPro" id="IPR000719">
    <property type="entry name" value="Prot_kinase_dom"/>
</dbReference>
<dbReference type="PROSITE" id="PS00107">
    <property type="entry name" value="PROTEIN_KINASE_ATP"/>
    <property type="match status" value="1"/>
</dbReference>
<gene>
    <name evidence="12" type="ORF">BCR42DRAFT_230228</name>
</gene>